<protein>
    <recommendedName>
        <fullName evidence="3">Restriction endonuclease</fullName>
    </recommendedName>
</protein>
<dbReference type="RefSeq" id="WP_090789898.1">
    <property type="nucleotide sequence ID" value="NZ_BOND01000026.1"/>
</dbReference>
<accession>A0A1H3NRB9</accession>
<dbReference type="Proteomes" id="UP000199632">
    <property type="component" value="Unassembled WGS sequence"/>
</dbReference>
<proteinExistence type="predicted"/>
<name>A0A1H3NRB9_9ACTN</name>
<gene>
    <name evidence="1" type="ORF">SAMN05421684_2260</name>
</gene>
<keyword evidence="2" id="KW-1185">Reference proteome</keyword>
<dbReference type="EMBL" id="FNQB01000001">
    <property type="protein sequence ID" value="SDY91338.1"/>
    <property type="molecule type" value="Genomic_DNA"/>
</dbReference>
<reference evidence="2" key="1">
    <citation type="submission" date="2016-10" db="EMBL/GenBank/DDBJ databases">
        <authorList>
            <person name="Varghese N."/>
            <person name="Submissions S."/>
        </authorList>
    </citation>
    <scope>NUCLEOTIDE SEQUENCE [LARGE SCALE GENOMIC DNA]</scope>
    <source>
        <strain evidence="2">DSM 44718</strain>
    </source>
</reference>
<dbReference type="OrthoDB" id="5181666at2"/>
<sequence length="61" mass="6620">MAAADVCRLTDAARYLRRGDVTVLVTAGAVSAPVREAAMSAGVMLVDSERLAWWADVRRRD</sequence>
<evidence type="ECO:0008006" key="3">
    <source>
        <dbReference type="Google" id="ProtNLM"/>
    </source>
</evidence>
<evidence type="ECO:0000313" key="1">
    <source>
        <dbReference type="EMBL" id="SDY91338.1"/>
    </source>
</evidence>
<dbReference type="AlphaFoldDB" id="A0A1H3NRB9"/>
<evidence type="ECO:0000313" key="2">
    <source>
        <dbReference type="Proteomes" id="UP000199632"/>
    </source>
</evidence>
<organism evidence="1 2">
    <name type="scientific">Asanoa ishikariensis</name>
    <dbReference type="NCBI Taxonomy" id="137265"/>
    <lineage>
        <taxon>Bacteria</taxon>
        <taxon>Bacillati</taxon>
        <taxon>Actinomycetota</taxon>
        <taxon>Actinomycetes</taxon>
        <taxon>Micromonosporales</taxon>
        <taxon>Micromonosporaceae</taxon>
        <taxon>Asanoa</taxon>
    </lineage>
</organism>